<keyword evidence="3 4" id="KW-0326">Glycosidase</keyword>
<keyword evidence="2 4" id="KW-0378">Hydrolase</keyword>
<feature type="domain" description="Beta-xylosidase C-terminal Concanavalin A-like" evidence="6">
    <location>
        <begin position="362"/>
        <end position="554"/>
    </location>
</feature>
<evidence type="ECO:0000259" key="6">
    <source>
        <dbReference type="Pfam" id="PF17851"/>
    </source>
</evidence>
<dbReference type="SUPFAM" id="SSF49899">
    <property type="entry name" value="Concanavalin A-like lectins/glucanases"/>
    <property type="match status" value="1"/>
</dbReference>
<proteinExistence type="inferred from homology"/>
<dbReference type="CDD" id="cd18617">
    <property type="entry name" value="GH43_XynB-like"/>
    <property type="match status" value="1"/>
</dbReference>
<gene>
    <name evidence="7" type="ORF">GCM10023172_30470</name>
</gene>
<dbReference type="PANTHER" id="PTHR42812">
    <property type="entry name" value="BETA-XYLOSIDASE"/>
    <property type="match status" value="1"/>
</dbReference>
<comment type="caution">
    <text evidence="7">The sequence shown here is derived from an EMBL/GenBank/DDBJ whole genome shotgun (WGS) entry which is preliminary data.</text>
</comment>
<dbReference type="InterPro" id="IPR013320">
    <property type="entry name" value="ConA-like_dom_sf"/>
</dbReference>
<dbReference type="InterPro" id="IPR051795">
    <property type="entry name" value="Glycosyl_Hydrlase_43"/>
</dbReference>
<dbReference type="Pfam" id="PF17851">
    <property type="entry name" value="GH43_C2"/>
    <property type="match status" value="1"/>
</dbReference>
<accession>A0ABP8QLX8</accession>
<feature type="chain" id="PRO_5045240919" evidence="5">
    <location>
        <begin position="28"/>
        <end position="562"/>
    </location>
</feature>
<dbReference type="InterPro" id="IPR006710">
    <property type="entry name" value="Glyco_hydro_43"/>
</dbReference>
<dbReference type="Gene3D" id="2.115.10.20">
    <property type="entry name" value="Glycosyl hydrolase domain, family 43"/>
    <property type="match status" value="1"/>
</dbReference>
<feature type="signal peptide" evidence="5">
    <location>
        <begin position="1"/>
        <end position="27"/>
    </location>
</feature>
<protein>
    <submittedName>
        <fullName evidence="7">Glycoside hydrolase family 43 protein</fullName>
    </submittedName>
</protein>
<comment type="similarity">
    <text evidence="1 4">Belongs to the glycosyl hydrolase 43 family.</text>
</comment>
<evidence type="ECO:0000256" key="4">
    <source>
        <dbReference type="RuleBase" id="RU361187"/>
    </source>
</evidence>
<organism evidence="7 8">
    <name type="scientific">Hymenobacter ginsengisoli</name>
    <dbReference type="NCBI Taxonomy" id="1051626"/>
    <lineage>
        <taxon>Bacteria</taxon>
        <taxon>Pseudomonadati</taxon>
        <taxon>Bacteroidota</taxon>
        <taxon>Cytophagia</taxon>
        <taxon>Cytophagales</taxon>
        <taxon>Hymenobacteraceae</taxon>
        <taxon>Hymenobacter</taxon>
    </lineage>
</organism>
<dbReference type="GO" id="GO:0016787">
    <property type="term" value="F:hydrolase activity"/>
    <property type="evidence" value="ECO:0007669"/>
    <property type="project" value="UniProtKB-KW"/>
</dbReference>
<sequence length="562" mass="62325">MLFHPMKTKQFFAALAMGLLPATATLAQSIVLTNPILTGFYPDPSVVKVGPDYYLVNSTFSYFPGIPVMHSRDLKNWKQVGNVISRPSQMNFLGDRMTRGLFAPAIDYHNGTYYVTCTLIDHKGNFVVTAKNPAGPWSNPTFLPEVRGIDPSLYFEGDKAYVIYNSDPPGTPLYDGHRSIKIIELNPQTLQTVGEAKIVVNGGVDLSKKPIWIEGPHLMKRGDWYYLYAAEGGTSVNHTEVVFRSKEALGPFVPYEKNPILSQRELPKDRKDPITSAGHAQFVEGPDRKTYAIFLAVRPYEGNYYNTGRETFIVPVEWKDDWPVTVPGPNGVQYSYKANFPEVKQPGALPQSGNFAYTLTFEKQLDPALLFLRTVDSTNFSLSKAKGLTLKLKPETVAETGNPAFIGKRQQHMYGSAETELTFAAKAANETAGLVAFQDEKHFYYFCKSVENGKPVVQLFKSTADAKAPELLAKAPLKAAAGKVQLRINADGDTYSFRFSEDGKTYTSLKDKVDARFLSTQVAGGFIGCLYGMYGTSAGQPTTNTASFKWLKYEGHDPVYKK</sequence>
<evidence type="ECO:0000256" key="3">
    <source>
        <dbReference type="ARBA" id="ARBA00023295"/>
    </source>
</evidence>
<evidence type="ECO:0000313" key="7">
    <source>
        <dbReference type="EMBL" id="GAA4504356.1"/>
    </source>
</evidence>
<dbReference type="Pfam" id="PF04616">
    <property type="entry name" value="Glyco_hydro_43"/>
    <property type="match status" value="1"/>
</dbReference>
<dbReference type="Gene3D" id="2.60.120.200">
    <property type="match status" value="1"/>
</dbReference>
<evidence type="ECO:0000256" key="2">
    <source>
        <dbReference type="ARBA" id="ARBA00022801"/>
    </source>
</evidence>
<dbReference type="SUPFAM" id="SSF75005">
    <property type="entry name" value="Arabinanase/levansucrase/invertase"/>
    <property type="match status" value="1"/>
</dbReference>
<dbReference type="InterPro" id="IPR041542">
    <property type="entry name" value="GH43_C2"/>
</dbReference>
<evidence type="ECO:0000256" key="1">
    <source>
        <dbReference type="ARBA" id="ARBA00009865"/>
    </source>
</evidence>
<dbReference type="InterPro" id="IPR023296">
    <property type="entry name" value="Glyco_hydro_beta-prop_sf"/>
</dbReference>
<name>A0ABP8QLX8_9BACT</name>
<keyword evidence="8" id="KW-1185">Reference proteome</keyword>
<dbReference type="PANTHER" id="PTHR42812:SF12">
    <property type="entry name" value="BETA-XYLOSIDASE-RELATED"/>
    <property type="match status" value="1"/>
</dbReference>
<evidence type="ECO:0000313" key="8">
    <source>
        <dbReference type="Proteomes" id="UP001501243"/>
    </source>
</evidence>
<dbReference type="Proteomes" id="UP001501243">
    <property type="component" value="Unassembled WGS sequence"/>
</dbReference>
<dbReference type="EMBL" id="BAABGQ010000008">
    <property type="protein sequence ID" value="GAA4504356.1"/>
    <property type="molecule type" value="Genomic_DNA"/>
</dbReference>
<keyword evidence="5" id="KW-0732">Signal</keyword>
<evidence type="ECO:0000256" key="5">
    <source>
        <dbReference type="SAM" id="SignalP"/>
    </source>
</evidence>
<reference evidence="8" key="1">
    <citation type="journal article" date="2019" name="Int. J. Syst. Evol. Microbiol.">
        <title>The Global Catalogue of Microorganisms (GCM) 10K type strain sequencing project: providing services to taxonomists for standard genome sequencing and annotation.</title>
        <authorList>
            <consortium name="The Broad Institute Genomics Platform"/>
            <consortium name="The Broad Institute Genome Sequencing Center for Infectious Disease"/>
            <person name="Wu L."/>
            <person name="Ma J."/>
        </authorList>
    </citation>
    <scope>NUCLEOTIDE SEQUENCE [LARGE SCALE GENOMIC DNA]</scope>
    <source>
        <strain evidence="8">JCM 17841</strain>
    </source>
</reference>